<dbReference type="Gene3D" id="4.10.70.10">
    <property type="entry name" value="Disintegrin domain"/>
    <property type="match status" value="1"/>
</dbReference>
<feature type="binding site" evidence="2">
    <location>
        <position position="366"/>
    </location>
    <ligand>
        <name>Zn(2+)</name>
        <dbReference type="ChEBI" id="CHEBI:29105"/>
        <note>catalytic</note>
    </ligand>
</feature>
<organism evidence="7 8">
    <name type="scientific">Panagrellus redivivus</name>
    <name type="common">Microworm</name>
    <dbReference type="NCBI Taxonomy" id="6233"/>
    <lineage>
        <taxon>Eukaryota</taxon>
        <taxon>Metazoa</taxon>
        <taxon>Ecdysozoa</taxon>
        <taxon>Nematoda</taxon>
        <taxon>Chromadorea</taxon>
        <taxon>Rhabditida</taxon>
        <taxon>Tylenchina</taxon>
        <taxon>Panagrolaimomorpha</taxon>
        <taxon>Panagrolaimoidea</taxon>
        <taxon>Panagrolaimidae</taxon>
        <taxon>Panagrellus</taxon>
    </lineage>
</organism>
<feature type="binding site" evidence="2">
    <location>
        <position position="376"/>
    </location>
    <ligand>
        <name>Zn(2+)</name>
        <dbReference type="ChEBI" id="CHEBI:29105"/>
        <note>catalytic</note>
    </ligand>
</feature>
<feature type="binding site" evidence="2">
    <location>
        <position position="370"/>
    </location>
    <ligand>
        <name>Zn(2+)</name>
        <dbReference type="ChEBI" id="CHEBI:29105"/>
        <note>catalytic</note>
    </ligand>
</feature>
<dbReference type="SUPFAM" id="SSF57552">
    <property type="entry name" value="Blood coagulation inhibitor (disintegrin)"/>
    <property type="match status" value="1"/>
</dbReference>
<dbReference type="PANTHER" id="PTHR45702:SF6">
    <property type="entry name" value="DISINTEGRIN AND METALLOPROTEINASE DOMAIN-CONTAINING PROTEIN 17"/>
    <property type="match status" value="1"/>
</dbReference>
<dbReference type="PROSITE" id="PS50215">
    <property type="entry name" value="ADAM_MEPRO"/>
    <property type="match status" value="1"/>
</dbReference>
<feature type="active site" evidence="2">
    <location>
        <position position="367"/>
    </location>
</feature>
<dbReference type="Proteomes" id="UP000492821">
    <property type="component" value="Unassembled WGS sequence"/>
</dbReference>
<dbReference type="SMART" id="SM00050">
    <property type="entry name" value="DISIN"/>
    <property type="match status" value="1"/>
</dbReference>
<evidence type="ECO:0000313" key="7">
    <source>
        <dbReference type="Proteomes" id="UP000492821"/>
    </source>
</evidence>
<evidence type="ECO:0000256" key="2">
    <source>
        <dbReference type="PROSITE-ProRule" id="PRU00276"/>
    </source>
</evidence>
<dbReference type="Pfam" id="PF00200">
    <property type="entry name" value="Disintegrin"/>
    <property type="match status" value="1"/>
</dbReference>
<dbReference type="GO" id="GO:0004222">
    <property type="term" value="F:metalloendopeptidase activity"/>
    <property type="evidence" value="ECO:0007669"/>
    <property type="project" value="InterPro"/>
</dbReference>
<reference evidence="7" key="1">
    <citation type="journal article" date="2013" name="Genetics">
        <title>The draft genome and transcriptome of Panagrellus redivivus are shaped by the harsh demands of a free-living lifestyle.</title>
        <authorList>
            <person name="Srinivasan J."/>
            <person name="Dillman A.R."/>
            <person name="Macchietto M.G."/>
            <person name="Heikkinen L."/>
            <person name="Lakso M."/>
            <person name="Fracchia K.M."/>
            <person name="Antoshechkin I."/>
            <person name="Mortazavi A."/>
            <person name="Wong G."/>
            <person name="Sternberg P.W."/>
        </authorList>
    </citation>
    <scope>NUCLEOTIDE SEQUENCE [LARGE SCALE GENOMIC DNA]</scope>
    <source>
        <strain evidence="7">MT8872</strain>
    </source>
</reference>
<dbReference type="FunFam" id="4.10.70.10:FF:000003">
    <property type="entry name" value="Disintegrin and metalloproteinase domain-containing protein 17"/>
    <property type="match status" value="1"/>
</dbReference>
<dbReference type="InterPro" id="IPR001762">
    <property type="entry name" value="Disintegrin_dom"/>
</dbReference>
<dbReference type="GO" id="GO:0005886">
    <property type="term" value="C:plasma membrane"/>
    <property type="evidence" value="ECO:0007669"/>
    <property type="project" value="TreeGrafter"/>
</dbReference>
<keyword evidence="3" id="KW-1133">Transmembrane helix</keyword>
<name>A0A7E4UXN5_PANRE</name>
<keyword evidence="4" id="KW-0732">Signal</keyword>
<dbReference type="GO" id="GO:0046872">
    <property type="term" value="F:metal ion binding"/>
    <property type="evidence" value="ECO:0007669"/>
    <property type="project" value="UniProtKB-KW"/>
</dbReference>
<dbReference type="Pfam" id="PF16698">
    <property type="entry name" value="ADAM17_MPD"/>
    <property type="match status" value="1"/>
</dbReference>
<dbReference type="WBParaSite" id="Pan_g13800.t1">
    <property type="protein sequence ID" value="Pan_g13800.t1"/>
    <property type="gene ID" value="Pan_g13800"/>
</dbReference>
<comment type="caution">
    <text evidence="2">Lacks conserved residue(s) required for the propagation of feature annotation.</text>
</comment>
<keyword evidence="2" id="KW-0862">Zinc</keyword>
<dbReference type="InterPro" id="IPR051489">
    <property type="entry name" value="ADAM_Metalloproteinase"/>
</dbReference>
<evidence type="ECO:0000313" key="8">
    <source>
        <dbReference type="WBParaSite" id="Pan_g13800.t1"/>
    </source>
</evidence>
<dbReference type="InterPro" id="IPR032029">
    <property type="entry name" value="ADAM17_MPD"/>
</dbReference>
<dbReference type="InterPro" id="IPR001590">
    <property type="entry name" value="Peptidase_M12B"/>
</dbReference>
<keyword evidence="3" id="KW-0472">Membrane</keyword>
<dbReference type="GO" id="GO:0006509">
    <property type="term" value="P:membrane protein ectodomain proteolysis"/>
    <property type="evidence" value="ECO:0007669"/>
    <property type="project" value="TreeGrafter"/>
</dbReference>
<evidence type="ECO:0000259" key="6">
    <source>
        <dbReference type="PROSITE" id="PS50215"/>
    </source>
</evidence>
<evidence type="ECO:0000256" key="4">
    <source>
        <dbReference type="SAM" id="SignalP"/>
    </source>
</evidence>
<evidence type="ECO:0000259" key="5">
    <source>
        <dbReference type="PROSITE" id="PS50214"/>
    </source>
</evidence>
<feature type="transmembrane region" description="Helical" evidence="3">
    <location>
        <begin position="636"/>
        <end position="656"/>
    </location>
</feature>
<dbReference type="SUPFAM" id="SSF55486">
    <property type="entry name" value="Metalloproteases ('zincins'), catalytic domain"/>
    <property type="match status" value="1"/>
</dbReference>
<feature type="chain" id="PRO_5028994430" evidence="4">
    <location>
        <begin position="16"/>
        <end position="704"/>
    </location>
</feature>
<dbReference type="Gene3D" id="4.10.70.30">
    <property type="match status" value="1"/>
</dbReference>
<feature type="domain" description="Disintegrin" evidence="5">
    <location>
        <begin position="437"/>
        <end position="534"/>
    </location>
</feature>
<dbReference type="AlphaFoldDB" id="A0A7E4UXN5"/>
<dbReference type="Pfam" id="PF13688">
    <property type="entry name" value="Reprolysin_5"/>
    <property type="match status" value="1"/>
</dbReference>
<reference evidence="8" key="2">
    <citation type="submission" date="2020-10" db="UniProtKB">
        <authorList>
            <consortium name="WormBaseParasite"/>
        </authorList>
    </citation>
    <scope>IDENTIFICATION</scope>
</reference>
<dbReference type="GO" id="GO:0007219">
    <property type="term" value="P:Notch signaling pathway"/>
    <property type="evidence" value="ECO:0007669"/>
    <property type="project" value="TreeGrafter"/>
</dbReference>
<feature type="domain" description="Peptidase M12B" evidence="6">
    <location>
        <begin position="189"/>
        <end position="436"/>
    </location>
</feature>
<proteinExistence type="predicted"/>
<dbReference type="PANTHER" id="PTHR45702">
    <property type="entry name" value="ADAM10/ADAM17 METALLOPEPTIDASE FAMILY MEMBER"/>
    <property type="match status" value="1"/>
</dbReference>
<accession>A0A7E4UXN5</accession>
<dbReference type="Gene3D" id="3.40.390.10">
    <property type="entry name" value="Collagenase (Catalytic Domain)"/>
    <property type="match status" value="1"/>
</dbReference>
<feature type="signal peptide" evidence="4">
    <location>
        <begin position="1"/>
        <end position="15"/>
    </location>
</feature>
<keyword evidence="2" id="KW-0479">Metal-binding</keyword>
<keyword evidence="7" id="KW-1185">Reference proteome</keyword>
<dbReference type="InterPro" id="IPR024079">
    <property type="entry name" value="MetalloPept_cat_dom_sf"/>
</dbReference>
<keyword evidence="3" id="KW-0812">Transmembrane</keyword>
<sequence length="704" mass="78795">MAPFLVILLFAVVAADLNSVLQKHEIVQPHFRDLDPGSILLSFNAFGREFVTQLTRTQPTATAGLRVVDSRGRELDSESLTTTRYYSGFMRGCPHCSTQVTIHEDSGEVYGTFHTDDDTLYLEPITPNNGENKVIAYWASDVKAEALKHIHGGDGLRVPRCPEKKFINAIRRVKRDGEEAVQSRRVKKNRCEMKLVADYEFYKTIGNKNYYTVVRYLTNAMVRVNKLYEAVNWGKSGDGEDLAGLGFVLKELKIYDKPMPRPKHATDHWHQEHFNYEGEGPANIQSIMTSFSTEEGTNETCVTVLATGKIGDNGILGLAVKGTVNPHNGACAKIPTNGIYLNTGVVTVRMKESVMITRIFDLVLAHELGHIWGAHHDKDMSCNIGTEEFPLSGRYIMHETENTGYDANNYQFSKCSRMSIWRLMYNVQPWCFVEESNSVCGNGVLEPGEECDPGGYWLPADSASEPKPDRCCTRRCKLVPNARCSPRHSDCCAPTCDYQPTEHLCLPQNNETCKQASHCTGSSHFCPTPVSVADGTGCYDEGTCKSGRCKSVCEMHDPKLRPCLCENMSNACHRCCKEGKNGKCQPLDNRRLPDGSICFFGQCKSNVCVKKVADVVTQFWNIVSDFQSPDGSQGHFLVFFAIIGVTGFFVPFWFWIIRYDLTHTPVEPTEQPEEADSSVEFVNCKKIIKKKRQDAVRPETNGLP</sequence>
<protein>
    <submittedName>
        <fullName evidence="8">Peptidase M12B domain-containing protein</fullName>
    </submittedName>
</protein>
<dbReference type="PROSITE" id="PS50214">
    <property type="entry name" value="DISINTEGRIN_2"/>
    <property type="match status" value="1"/>
</dbReference>
<dbReference type="InterPro" id="IPR036436">
    <property type="entry name" value="Disintegrin_dom_sf"/>
</dbReference>
<evidence type="ECO:0000256" key="1">
    <source>
        <dbReference type="ARBA" id="ARBA00023157"/>
    </source>
</evidence>
<evidence type="ECO:0000256" key="3">
    <source>
        <dbReference type="SAM" id="Phobius"/>
    </source>
</evidence>
<keyword evidence="1" id="KW-1015">Disulfide bond</keyword>